<evidence type="ECO:0000256" key="1">
    <source>
        <dbReference type="SAM" id="MobiDB-lite"/>
    </source>
</evidence>
<organism evidence="3 4">
    <name type="scientific">Paraphaeosphaeria sporulosa</name>
    <dbReference type="NCBI Taxonomy" id="1460663"/>
    <lineage>
        <taxon>Eukaryota</taxon>
        <taxon>Fungi</taxon>
        <taxon>Dikarya</taxon>
        <taxon>Ascomycota</taxon>
        <taxon>Pezizomycotina</taxon>
        <taxon>Dothideomycetes</taxon>
        <taxon>Pleosporomycetidae</taxon>
        <taxon>Pleosporales</taxon>
        <taxon>Massarineae</taxon>
        <taxon>Didymosphaeriaceae</taxon>
        <taxon>Paraphaeosphaeria</taxon>
    </lineage>
</organism>
<evidence type="ECO:0000313" key="3">
    <source>
        <dbReference type="EMBL" id="OAG05376.1"/>
    </source>
</evidence>
<sequence>MSTTDESKPPSLSALARSNNMITIDVGMEHAKYNVYAELITYYSGYFKGTLNGQWKEAEDRAIELPDIEPRVFDIFIDWLYTQNLPRKSEDWITPTPENKVGSHGHGQLAERLMMKSYVFADRFLVPQYRVALYKYYANFCNVGGNPPYYDAIIYAFDNLPANSAILTLLVRTHCAYWNEGSDTADNGELELRQDLPQDFFFRVMAVAAKMRDKEKAKGIACCDCHNETTTTTREGCDTCMPVPEVKEEANAAEGDNQADVAQNNGNDQTNAATTNDNNQDHQTTAQADQDGGNNEPGASIDPSSLTGGNDPIDQNSDTGDQNVDSDQTNEMDNQVVQDYPGDGNIAGGGQAQIVPVETVQDHAEITNGSGDVPIHEERAGSSDNSNNVTVETSSYSVDTGSNVETSSSSPLPVSENSRQDESASGSMGTTGAEMLQTAV</sequence>
<evidence type="ECO:0000259" key="2">
    <source>
        <dbReference type="PROSITE" id="PS50097"/>
    </source>
</evidence>
<dbReference type="Proteomes" id="UP000077069">
    <property type="component" value="Unassembled WGS sequence"/>
</dbReference>
<dbReference type="Gene3D" id="3.30.710.10">
    <property type="entry name" value="Potassium Channel Kv1.1, Chain A"/>
    <property type="match status" value="1"/>
</dbReference>
<reference evidence="3 4" key="1">
    <citation type="submission" date="2016-05" db="EMBL/GenBank/DDBJ databases">
        <title>Comparative analysis of secretome profiles of manganese(II)-oxidizing ascomycete fungi.</title>
        <authorList>
            <consortium name="DOE Joint Genome Institute"/>
            <person name="Zeiner C.A."/>
            <person name="Purvine S.O."/>
            <person name="Zink E.M."/>
            <person name="Wu S."/>
            <person name="Pasa-Tolic L."/>
            <person name="Chaput D.L."/>
            <person name="Haridas S."/>
            <person name="Grigoriev I.V."/>
            <person name="Santelli C.M."/>
            <person name="Hansel C.M."/>
        </authorList>
    </citation>
    <scope>NUCLEOTIDE SEQUENCE [LARGE SCALE GENOMIC DNA]</scope>
    <source>
        <strain evidence="3 4">AP3s5-JAC2a</strain>
    </source>
</reference>
<dbReference type="STRING" id="1460663.A0A177CDI4"/>
<name>A0A177CDI4_9PLEO</name>
<protein>
    <recommendedName>
        <fullName evidence="2">BTB domain-containing protein</fullName>
    </recommendedName>
</protein>
<proteinExistence type="predicted"/>
<dbReference type="SMART" id="SM00225">
    <property type="entry name" value="BTB"/>
    <property type="match status" value="1"/>
</dbReference>
<dbReference type="InterPro" id="IPR011333">
    <property type="entry name" value="SKP1/BTB/POZ_sf"/>
</dbReference>
<dbReference type="Pfam" id="PF00651">
    <property type="entry name" value="BTB"/>
    <property type="match status" value="1"/>
</dbReference>
<feature type="compositionally biased region" description="Polar residues" evidence="1">
    <location>
        <begin position="302"/>
        <end position="328"/>
    </location>
</feature>
<feature type="compositionally biased region" description="Low complexity" evidence="1">
    <location>
        <begin position="262"/>
        <end position="291"/>
    </location>
</feature>
<accession>A0A177CDI4</accession>
<dbReference type="AlphaFoldDB" id="A0A177CDI4"/>
<dbReference type="EMBL" id="KV441552">
    <property type="protein sequence ID" value="OAG05376.1"/>
    <property type="molecule type" value="Genomic_DNA"/>
</dbReference>
<feature type="compositionally biased region" description="Low complexity" evidence="1">
    <location>
        <begin position="404"/>
        <end position="417"/>
    </location>
</feature>
<dbReference type="PROSITE" id="PS50097">
    <property type="entry name" value="BTB"/>
    <property type="match status" value="1"/>
</dbReference>
<dbReference type="InterPro" id="IPR000210">
    <property type="entry name" value="BTB/POZ_dom"/>
</dbReference>
<feature type="region of interest" description="Disordered" evidence="1">
    <location>
        <begin position="249"/>
        <end position="328"/>
    </location>
</feature>
<dbReference type="CDD" id="cd18186">
    <property type="entry name" value="BTB_POZ_ZBTB_KLHL-like"/>
    <property type="match status" value="1"/>
</dbReference>
<evidence type="ECO:0000313" key="4">
    <source>
        <dbReference type="Proteomes" id="UP000077069"/>
    </source>
</evidence>
<feature type="domain" description="BTB" evidence="2">
    <location>
        <begin position="18"/>
        <end position="89"/>
    </location>
</feature>
<dbReference type="GeneID" id="28768347"/>
<keyword evidence="4" id="KW-1185">Reference proteome</keyword>
<dbReference type="PANTHER" id="PTHR47843">
    <property type="entry name" value="BTB DOMAIN-CONTAINING PROTEIN-RELATED"/>
    <property type="match status" value="1"/>
</dbReference>
<gene>
    <name evidence="3" type="ORF">CC84DRAFT_1258837</name>
</gene>
<feature type="compositionally biased region" description="Polar residues" evidence="1">
    <location>
        <begin position="382"/>
        <end position="403"/>
    </location>
</feature>
<dbReference type="RefSeq" id="XP_018035741.1">
    <property type="nucleotide sequence ID" value="XM_018184861.1"/>
</dbReference>
<dbReference type="OrthoDB" id="194443at2759"/>
<feature type="region of interest" description="Disordered" evidence="1">
    <location>
        <begin position="362"/>
        <end position="440"/>
    </location>
</feature>
<dbReference type="PANTHER" id="PTHR47843:SF2">
    <property type="entry name" value="BTB DOMAIN-CONTAINING PROTEIN"/>
    <property type="match status" value="1"/>
</dbReference>
<dbReference type="SUPFAM" id="SSF54695">
    <property type="entry name" value="POZ domain"/>
    <property type="match status" value="1"/>
</dbReference>
<dbReference type="InParanoid" id="A0A177CDI4"/>